<keyword evidence="7" id="KW-0539">Nucleus</keyword>
<name>S8E0D7_FOMSC</name>
<comment type="subcellular location">
    <subcellularLocation>
        <location evidence="2">Chromosome</location>
        <location evidence="2">Telomere</location>
    </subcellularLocation>
    <subcellularLocation>
        <location evidence="1">Nucleus</location>
    </subcellularLocation>
</comment>
<dbReference type="AlphaFoldDB" id="S8E0D7"/>
<keyword evidence="5" id="KW-0779">Telomere</keyword>
<dbReference type="Gene3D" id="2.40.50.140">
    <property type="entry name" value="Nucleic acid-binding proteins"/>
    <property type="match status" value="2"/>
</dbReference>
<evidence type="ECO:0000256" key="1">
    <source>
        <dbReference type="ARBA" id="ARBA00004123"/>
    </source>
</evidence>
<dbReference type="InterPro" id="IPR032042">
    <property type="entry name" value="POT1PC"/>
</dbReference>
<dbReference type="GO" id="GO:0043047">
    <property type="term" value="F:single-stranded telomeric DNA binding"/>
    <property type="evidence" value="ECO:0007669"/>
    <property type="project" value="InterPro"/>
</dbReference>
<dbReference type="Proteomes" id="UP000015241">
    <property type="component" value="Unassembled WGS sequence"/>
</dbReference>
<feature type="domain" description="Protection of telomeres protein 1 ssDNA-binding" evidence="8">
    <location>
        <begin position="95"/>
        <end position="220"/>
    </location>
</feature>
<dbReference type="SUPFAM" id="SSF50249">
    <property type="entry name" value="Nucleic acid-binding proteins"/>
    <property type="match status" value="2"/>
</dbReference>
<evidence type="ECO:0000256" key="7">
    <source>
        <dbReference type="ARBA" id="ARBA00023242"/>
    </source>
</evidence>
<evidence type="ECO:0000313" key="10">
    <source>
        <dbReference type="Proteomes" id="UP000015241"/>
    </source>
</evidence>
<reference evidence="9 10" key="1">
    <citation type="journal article" date="2012" name="Science">
        <title>The Paleozoic origin of enzymatic lignin decomposition reconstructed from 31 fungal genomes.</title>
        <authorList>
            <person name="Floudas D."/>
            <person name="Binder M."/>
            <person name="Riley R."/>
            <person name="Barry K."/>
            <person name="Blanchette R.A."/>
            <person name="Henrissat B."/>
            <person name="Martinez A.T."/>
            <person name="Otillar R."/>
            <person name="Spatafora J.W."/>
            <person name="Yadav J.S."/>
            <person name="Aerts A."/>
            <person name="Benoit I."/>
            <person name="Boyd A."/>
            <person name="Carlson A."/>
            <person name="Copeland A."/>
            <person name="Coutinho P.M."/>
            <person name="de Vries R.P."/>
            <person name="Ferreira P."/>
            <person name="Findley K."/>
            <person name="Foster B."/>
            <person name="Gaskell J."/>
            <person name="Glotzer D."/>
            <person name="Gorecki P."/>
            <person name="Heitman J."/>
            <person name="Hesse C."/>
            <person name="Hori C."/>
            <person name="Igarashi K."/>
            <person name="Jurgens J.A."/>
            <person name="Kallen N."/>
            <person name="Kersten P."/>
            <person name="Kohler A."/>
            <person name="Kuees U."/>
            <person name="Kumar T.K.A."/>
            <person name="Kuo A."/>
            <person name="LaButti K."/>
            <person name="Larrondo L.F."/>
            <person name="Lindquist E."/>
            <person name="Ling A."/>
            <person name="Lombard V."/>
            <person name="Lucas S."/>
            <person name="Lundell T."/>
            <person name="Martin R."/>
            <person name="McLaughlin D.J."/>
            <person name="Morgenstern I."/>
            <person name="Morin E."/>
            <person name="Murat C."/>
            <person name="Nagy L.G."/>
            <person name="Nolan M."/>
            <person name="Ohm R.A."/>
            <person name="Patyshakuliyeva A."/>
            <person name="Rokas A."/>
            <person name="Ruiz-Duenas F.J."/>
            <person name="Sabat G."/>
            <person name="Salamov A."/>
            <person name="Samejima M."/>
            <person name="Schmutz J."/>
            <person name="Slot J.C."/>
            <person name="St John F."/>
            <person name="Stenlid J."/>
            <person name="Sun H."/>
            <person name="Sun S."/>
            <person name="Syed K."/>
            <person name="Tsang A."/>
            <person name="Wiebenga A."/>
            <person name="Young D."/>
            <person name="Pisabarro A."/>
            <person name="Eastwood D.C."/>
            <person name="Martin F."/>
            <person name="Cullen D."/>
            <person name="Grigoriev I.V."/>
            <person name="Hibbett D.S."/>
        </authorList>
    </citation>
    <scope>NUCLEOTIDE SEQUENCE</scope>
    <source>
        <strain evidence="10">FP-58527</strain>
    </source>
</reference>
<evidence type="ECO:0000256" key="4">
    <source>
        <dbReference type="ARBA" id="ARBA00022454"/>
    </source>
</evidence>
<protein>
    <recommendedName>
        <fullName evidence="8">Protection of telomeres protein 1 ssDNA-binding domain-containing protein</fullName>
    </recommendedName>
</protein>
<dbReference type="HOGENOM" id="CLU_773954_0_0_1"/>
<dbReference type="InParanoid" id="S8E0D7"/>
<evidence type="ECO:0000256" key="2">
    <source>
        <dbReference type="ARBA" id="ARBA00004574"/>
    </source>
</evidence>
<dbReference type="InterPro" id="IPR012340">
    <property type="entry name" value="NA-bd_OB-fold"/>
</dbReference>
<evidence type="ECO:0000256" key="5">
    <source>
        <dbReference type="ARBA" id="ARBA00022895"/>
    </source>
</evidence>
<dbReference type="eggNOG" id="ENOG502SIDM">
    <property type="taxonomic scope" value="Eukaryota"/>
</dbReference>
<evidence type="ECO:0000313" key="9">
    <source>
        <dbReference type="EMBL" id="EPS96833.1"/>
    </source>
</evidence>
<dbReference type="STRING" id="743788.S8E0D7"/>
<proteinExistence type="inferred from homology"/>
<evidence type="ECO:0000256" key="3">
    <source>
        <dbReference type="ARBA" id="ARBA00008442"/>
    </source>
</evidence>
<feature type="domain" description="Protection of telomeres protein 1 ssDNA-binding" evidence="8">
    <location>
        <begin position="241"/>
        <end position="356"/>
    </location>
</feature>
<dbReference type="GO" id="GO:0000781">
    <property type="term" value="C:chromosome, telomeric region"/>
    <property type="evidence" value="ECO:0007669"/>
    <property type="project" value="UniProtKB-SubCell"/>
</dbReference>
<keyword evidence="4" id="KW-0158">Chromosome</keyword>
<comment type="similarity">
    <text evidence="3">Belongs to the telombin family.</text>
</comment>
<dbReference type="GO" id="GO:0005634">
    <property type="term" value="C:nucleus"/>
    <property type="evidence" value="ECO:0007669"/>
    <property type="project" value="UniProtKB-SubCell"/>
</dbReference>
<evidence type="ECO:0000256" key="6">
    <source>
        <dbReference type="ARBA" id="ARBA00023125"/>
    </source>
</evidence>
<dbReference type="OrthoDB" id="2186770at2759"/>
<sequence length="358" mass="40684">MIRGVLGDYYKQRCGTAPSYKSWTWTIVDPRTREPIRKKGDTCFQPTPSELQHCASLGEWWSSVAPAQELGVVHQIRPVRTGRIHRLLSEASPECEPGGYFDCTVEVLYGHENTNGIYSLYVTDYTHNTDMVPVERDWCPPLLTDKVLKLELFGEAAPKGPELKAGEYYFIGNCRMKRSTGGYLEATFSQVNKMRKLDEDALEDEPRLAELLQRKAEWHAKVEANGGTNEFPHRLFGEAEENKHFRCTAEVLLISPKDKTTYLYVTDYTRREDLVPVAFTVPRALQLQDRIVKIALHDEQADTAKQLETGDFVAIRNLRLRPSGSEQKLMGRLGGDQRLLSKLQASSPNNHELQALLM</sequence>
<keyword evidence="10" id="KW-1185">Reference proteome</keyword>
<accession>S8E0D7</accession>
<dbReference type="Pfam" id="PF16686">
    <property type="entry name" value="POT1PC"/>
    <property type="match status" value="2"/>
</dbReference>
<gene>
    <name evidence="9" type="ORF">FOMPIDRAFT_1167091</name>
</gene>
<dbReference type="EMBL" id="KE504183">
    <property type="protein sequence ID" value="EPS96833.1"/>
    <property type="molecule type" value="Genomic_DNA"/>
</dbReference>
<organism evidence="9 10">
    <name type="scientific">Fomitopsis schrenkii</name>
    <name type="common">Brown rot fungus</name>
    <dbReference type="NCBI Taxonomy" id="2126942"/>
    <lineage>
        <taxon>Eukaryota</taxon>
        <taxon>Fungi</taxon>
        <taxon>Dikarya</taxon>
        <taxon>Basidiomycota</taxon>
        <taxon>Agaricomycotina</taxon>
        <taxon>Agaricomycetes</taxon>
        <taxon>Polyporales</taxon>
        <taxon>Fomitopsis</taxon>
    </lineage>
</organism>
<keyword evidence="6" id="KW-0238">DNA-binding</keyword>
<evidence type="ECO:0000259" key="8">
    <source>
        <dbReference type="Pfam" id="PF16686"/>
    </source>
</evidence>